<dbReference type="AlphaFoldDB" id="A0A382L7R1"/>
<feature type="non-terminal residue" evidence="1">
    <location>
        <position position="1"/>
    </location>
</feature>
<name>A0A382L7R1_9ZZZZ</name>
<organism evidence="1">
    <name type="scientific">marine metagenome</name>
    <dbReference type="NCBI Taxonomy" id="408172"/>
    <lineage>
        <taxon>unclassified sequences</taxon>
        <taxon>metagenomes</taxon>
        <taxon>ecological metagenomes</taxon>
    </lineage>
</organism>
<sequence length="49" mass="5130">VKSSGSTRELHPKLHILSSAEGIGIKGVAVKCVEILENTSGEGGFLGWH</sequence>
<reference evidence="1" key="1">
    <citation type="submission" date="2018-05" db="EMBL/GenBank/DDBJ databases">
        <authorList>
            <person name="Lanie J.A."/>
            <person name="Ng W.-L."/>
            <person name="Kazmierczak K.M."/>
            <person name="Andrzejewski T.M."/>
            <person name="Davidsen T.M."/>
            <person name="Wayne K.J."/>
            <person name="Tettelin H."/>
            <person name="Glass J.I."/>
            <person name="Rusch D."/>
            <person name="Podicherti R."/>
            <person name="Tsui H.-C.T."/>
            <person name="Winkler M.E."/>
        </authorList>
    </citation>
    <scope>NUCLEOTIDE SEQUENCE</scope>
</reference>
<proteinExistence type="predicted"/>
<gene>
    <name evidence="1" type="ORF">METZ01_LOCUS284847</name>
</gene>
<protein>
    <submittedName>
        <fullName evidence="1">Uncharacterized protein</fullName>
    </submittedName>
</protein>
<accession>A0A382L7R1</accession>
<evidence type="ECO:0000313" key="1">
    <source>
        <dbReference type="EMBL" id="SVC31993.1"/>
    </source>
</evidence>
<dbReference type="EMBL" id="UINC01084918">
    <property type="protein sequence ID" value="SVC31993.1"/>
    <property type="molecule type" value="Genomic_DNA"/>
</dbReference>